<dbReference type="GO" id="GO:0016491">
    <property type="term" value="F:oxidoreductase activity"/>
    <property type="evidence" value="ECO:0007669"/>
    <property type="project" value="InterPro"/>
</dbReference>
<dbReference type="Gene3D" id="3.50.50.60">
    <property type="entry name" value="FAD/NAD(P)-binding domain"/>
    <property type="match status" value="1"/>
</dbReference>
<dbReference type="InterPro" id="IPR036188">
    <property type="entry name" value="FAD/NAD-bd_sf"/>
</dbReference>
<dbReference type="PANTHER" id="PTHR10742:SF313">
    <property type="entry name" value="AMINE OXIDASE"/>
    <property type="match status" value="1"/>
</dbReference>
<dbReference type="Proteomes" id="UP000076738">
    <property type="component" value="Unassembled WGS sequence"/>
</dbReference>
<organism evidence="2 3">
    <name type="scientific">Calocera viscosa (strain TUFC12733)</name>
    <dbReference type="NCBI Taxonomy" id="1330018"/>
    <lineage>
        <taxon>Eukaryota</taxon>
        <taxon>Fungi</taxon>
        <taxon>Dikarya</taxon>
        <taxon>Basidiomycota</taxon>
        <taxon>Agaricomycotina</taxon>
        <taxon>Dacrymycetes</taxon>
        <taxon>Dacrymycetales</taxon>
        <taxon>Dacrymycetaceae</taxon>
        <taxon>Calocera</taxon>
    </lineage>
</organism>
<reference evidence="2 3" key="1">
    <citation type="journal article" date="2016" name="Mol. Biol. Evol.">
        <title>Comparative Genomics of Early-Diverging Mushroom-Forming Fungi Provides Insights into the Origins of Lignocellulose Decay Capabilities.</title>
        <authorList>
            <person name="Nagy L.G."/>
            <person name="Riley R."/>
            <person name="Tritt A."/>
            <person name="Adam C."/>
            <person name="Daum C."/>
            <person name="Floudas D."/>
            <person name="Sun H."/>
            <person name="Yadav J.S."/>
            <person name="Pangilinan J."/>
            <person name="Larsson K.H."/>
            <person name="Matsuura K."/>
            <person name="Barry K."/>
            <person name="Labutti K."/>
            <person name="Kuo R."/>
            <person name="Ohm R.A."/>
            <person name="Bhattacharya S.S."/>
            <person name="Shirouzu T."/>
            <person name="Yoshinaga Y."/>
            <person name="Martin F.M."/>
            <person name="Grigoriev I.V."/>
            <person name="Hibbett D.S."/>
        </authorList>
    </citation>
    <scope>NUCLEOTIDE SEQUENCE [LARGE SCALE GENOMIC DNA]</scope>
    <source>
        <strain evidence="2 3">TUFC12733</strain>
    </source>
</reference>
<sequence length="476" mass="53071">MSGLSAAYALAASHNLTNYTIIEAQPYLGGRLHSVPFGSNPSAAGAPYIIEAGANWVHGLANNATGAVNPVWELVQAFGLRTTRSADGVPEAFSRKGRVDIGRAWEDWRAAWDRFLTLGRERQRRGLGDMTARAGLRIAGWEPGDYIRRSVEFWNFDMESQQSPDESSWFEIANNHYYTYHGFSDEEHLVHDPRGYVTVATGPYFSLPKEKQGTLVLGRPVTELRYSPEGVAARLADGGVVTADYAICTFSVGVLQSKAVTFHPALPRWKSDAIDGFSMSTYTKIFLQFSARFWPQSEYQLHASPRRGFYTQWQSLDAPGVLEGSNILFTTLTDEESVRVEGLSDAEVREEVLEVLRGMYGPENVSDVTAFYFHRWNSNPYTRGSYSNWPASYLPASQKNLRAALSARLLFAGEATSYEYLGFLQGAHLEGRKAAESIAHCLREGGARGCLGQDWFEDILAGQGTKQQWQRRELQD</sequence>
<protein>
    <submittedName>
        <fullName evidence="2">Amine oxidase</fullName>
    </submittedName>
</protein>
<dbReference type="InterPro" id="IPR050281">
    <property type="entry name" value="Flavin_monoamine_oxidase"/>
</dbReference>
<dbReference type="AlphaFoldDB" id="A0A167GJ16"/>
<dbReference type="Gene3D" id="3.90.660.10">
    <property type="match status" value="1"/>
</dbReference>
<dbReference type="GO" id="GO:0006598">
    <property type="term" value="P:polyamine catabolic process"/>
    <property type="evidence" value="ECO:0007669"/>
    <property type="project" value="TreeGrafter"/>
</dbReference>
<evidence type="ECO:0000313" key="3">
    <source>
        <dbReference type="Proteomes" id="UP000076738"/>
    </source>
</evidence>
<proteinExistence type="predicted"/>
<dbReference type="SUPFAM" id="SSF54373">
    <property type="entry name" value="FAD-linked reductases, C-terminal domain"/>
    <property type="match status" value="1"/>
</dbReference>
<dbReference type="STRING" id="1330018.A0A167GJ16"/>
<dbReference type="EMBL" id="KV417338">
    <property type="protein sequence ID" value="KZO90613.1"/>
    <property type="molecule type" value="Genomic_DNA"/>
</dbReference>
<accession>A0A167GJ16</accession>
<dbReference type="PANTHER" id="PTHR10742">
    <property type="entry name" value="FLAVIN MONOAMINE OXIDASE"/>
    <property type="match status" value="1"/>
</dbReference>
<evidence type="ECO:0000259" key="1">
    <source>
        <dbReference type="Pfam" id="PF01593"/>
    </source>
</evidence>
<gene>
    <name evidence="2" type="ORF">CALVIDRAFT_490245</name>
</gene>
<evidence type="ECO:0000313" key="2">
    <source>
        <dbReference type="EMBL" id="KZO90613.1"/>
    </source>
</evidence>
<dbReference type="SUPFAM" id="SSF51905">
    <property type="entry name" value="FAD/NAD(P)-binding domain"/>
    <property type="match status" value="1"/>
</dbReference>
<dbReference type="Pfam" id="PF01593">
    <property type="entry name" value="Amino_oxidase"/>
    <property type="match status" value="1"/>
</dbReference>
<name>A0A167GJ16_CALVF</name>
<keyword evidence="3" id="KW-1185">Reference proteome</keyword>
<feature type="domain" description="Amine oxidase" evidence="1">
    <location>
        <begin position="1"/>
        <end position="438"/>
    </location>
</feature>
<dbReference type="InterPro" id="IPR002937">
    <property type="entry name" value="Amino_oxidase"/>
</dbReference>
<dbReference type="OrthoDB" id="5046242at2759"/>